<evidence type="ECO:0000313" key="1">
    <source>
        <dbReference type="EMBL" id="JAH52707.1"/>
    </source>
</evidence>
<reference evidence="1" key="2">
    <citation type="journal article" date="2015" name="Fish Shellfish Immunol.">
        <title>Early steps in the European eel (Anguilla anguilla)-Vibrio vulnificus interaction in the gills: Role of the RtxA13 toxin.</title>
        <authorList>
            <person name="Callol A."/>
            <person name="Pajuelo D."/>
            <person name="Ebbesson L."/>
            <person name="Teles M."/>
            <person name="MacKenzie S."/>
            <person name="Amaro C."/>
        </authorList>
    </citation>
    <scope>NUCLEOTIDE SEQUENCE</scope>
</reference>
<sequence>MINLVQVWILNSHCKMEMLLSVSNFSVDFDAWDY</sequence>
<dbReference type="EMBL" id="GBXM01055870">
    <property type="protein sequence ID" value="JAH52707.1"/>
    <property type="molecule type" value="Transcribed_RNA"/>
</dbReference>
<proteinExistence type="predicted"/>
<accession>A0A0E9TGW2</accession>
<name>A0A0E9TGW2_ANGAN</name>
<protein>
    <submittedName>
        <fullName evidence="1">Uncharacterized protein</fullName>
    </submittedName>
</protein>
<organism evidence="1">
    <name type="scientific">Anguilla anguilla</name>
    <name type="common">European freshwater eel</name>
    <name type="synonym">Muraena anguilla</name>
    <dbReference type="NCBI Taxonomy" id="7936"/>
    <lineage>
        <taxon>Eukaryota</taxon>
        <taxon>Metazoa</taxon>
        <taxon>Chordata</taxon>
        <taxon>Craniata</taxon>
        <taxon>Vertebrata</taxon>
        <taxon>Euteleostomi</taxon>
        <taxon>Actinopterygii</taxon>
        <taxon>Neopterygii</taxon>
        <taxon>Teleostei</taxon>
        <taxon>Anguilliformes</taxon>
        <taxon>Anguillidae</taxon>
        <taxon>Anguilla</taxon>
    </lineage>
</organism>
<dbReference type="AlphaFoldDB" id="A0A0E9TGW2"/>
<reference evidence="1" key="1">
    <citation type="submission" date="2014-11" db="EMBL/GenBank/DDBJ databases">
        <authorList>
            <person name="Amaro Gonzalez C."/>
        </authorList>
    </citation>
    <scope>NUCLEOTIDE SEQUENCE</scope>
</reference>